<proteinExistence type="predicted"/>
<dbReference type="Proteomes" id="UP000075882">
    <property type="component" value="Unassembled WGS sequence"/>
</dbReference>
<accession>A0A8W7PUL6</accession>
<dbReference type="Gene3D" id="1.20.140.30">
    <property type="entry name" value="MOB kinase activator"/>
    <property type="match status" value="1"/>
</dbReference>
<sequence length="172" mass="19246">MALNGFLEFFQREKTFRPKKRFTQGTIRYSLHKQANASLQSGINLKEVVKLPAGENMNDWLATPPPPAETDRDRKVSCPKDVCIFVDMVPVPFGKDTSGRAGWITVDVLVDFRTTTIHPFLFPSPSGERKGEANPVLVRGFFLLLHPKSQSADKNRNGHARARCRCAPNPLA</sequence>
<reference evidence="1" key="1">
    <citation type="submission" date="2022-08" db="UniProtKB">
        <authorList>
            <consortium name="EnsemblMetazoa"/>
        </authorList>
    </citation>
    <scope>IDENTIFICATION</scope>
</reference>
<dbReference type="SUPFAM" id="SSF101152">
    <property type="entry name" value="Mob1/phocein"/>
    <property type="match status" value="1"/>
</dbReference>
<name>A0A8W7PUL6_ANOCL</name>
<dbReference type="AlphaFoldDB" id="A0A8W7PUL6"/>
<dbReference type="InterPro" id="IPR036703">
    <property type="entry name" value="MOB_kinase_act_sf"/>
</dbReference>
<protein>
    <submittedName>
        <fullName evidence="1">Uncharacterized protein</fullName>
    </submittedName>
</protein>
<evidence type="ECO:0000313" key="1">
    <source>
        <dbReference type="EnsemblMetazoa" id="ACOM037925-PA.1"/>
    </source>
</evidence>
<dbReference type="EnsemblMetazoa" id="ACOM037925-RA">
    <property type="protein sequence ID" value="ACOM037925-PA.1"/>
    <property type="gene ID" value="ACOM037925"/>
</dbReference>
<organism evidence="1">
    <name type="scientific">Anopheles coluzzii</name>
    <name type="common">African malaria mosquito</name>
    <dbReference type="NCBI Taxonomy" id="1518534"/>
    <lineage>
        <taxon>Eukaryota</taxon>
        <taxon>Metazoa</taxon>
        <taxon>Ecdysozoa</taxon>
        <taxon>Arthropoda</taxon>
        <taxon>Hexapoda</taxon>
        <taxon>Insecta</taxon>
        <taxon>Pterygota</taxon>
        <taxon>Neoptera</taxon>
        <taxon>Endopterygota</taxon>
        <taxon>Diptera</taxon>
        <taxon>Nematocera</taxon>
        <taxon>Culicoidea</taxon>
        <taxon>Culicidae</taxon>
        <taxon>Anophelinae</taxon>
        <taxon>Anopheles</taxon>
    </lineage>
</organism>
<dbReference type="VEuPathDB" id="VectorBase:ACON2_039055"/>